<organism evidence="3 4">
    <name type="scientific">Nepenthes gracilis</name>
    <name type="common">Slender pitcher plant</name>
    <dbReference type="NCBI Taxonomy" id="150966"/>
    <lineage>
        <taxon>Eukaryota</taxon>
        <taxon>Viridiplantae</taxon>
        <taxon>Streptophyta</taxon>
        <taxon>Embryophyta</taxon>
        <taxon>Tracheophyta</taxon>
        <taxon>Spermatophyta</taxon>
        <taxon>Magnoliopsida</taxon>
        <taxon>eudicotyledons</taxon>
        <taxon>Gunneridae</taxon>
        <taxon>Pentapetalae</taxon>
        <taxon>Caryophyllales</taxon>
        <taxon>Nepenthaceae</taxon>
        <taxon>Nepenthes</taxon>
    </lineage>
</organism>
<feature type="transmembrane region" description="Helical" evidence="2">
    <location>
        <begin position="21"/>
        <end position="41"/>
    </location>
</feature>
<gene>
    <name evidence="3" type="ORF">Nepgr_027432</name>
</gene>
<reference evidence="3" key="1">
    <citation type="submission" date="2023-05" db="EMBL/GenBank/DDBJ databases">
        <title>Nepenthes gracilis genome sequencing.</title>
        <authorList>
            <person name="Fukushima K."/>
        </authorList>
    </citation>
    <scope>NUCLEOTIDE SEQUENCE</scope>
    <source>
        <strain evidence="3">SING2019-196</strain>
    </source>
</reference>
<sequence>MALFITSIEAKSAMDYSKKSLLLLLSLSIFIIFFFISVTAVRHSHVPPSGPSRGISGHAPPVPSTKETSAVKRLLSSPPNLEKPINQPHAFKAQ</sequence>
<comment type="caution">
    <text evidence="3">The sequence shown here is derived from an EMBL/GenBank/DDBJ whole genome shotgun (WGS) entry which is preliminary data.</text>
</comment>
<feature type="region of interest" description="Disordered" evidence="1">
    <location>
        <begin position="45"/>
        <end position="94"/>
    </location>
</feature>
<keyword evidence="2" id="KW-0472">Membrane</keyword>
<keyword evidence="4" id="KW-1185">Reference proteome</keyword>
<protein>
    <submittedName>
        <fullName evidence="3">Uncharacterized protein</fullName>
    </submittedName>
</protein>
<evidence type="ECO:0000256" key="1">
    <source>
        <dbReference type="SAM" id="MobiDB-lite"/>
    </source>
</evidence>
<accession>A0AAD3Y337</accession>
<name>A0AAD3Y337_NEPGR</name>
<proteinExistence type="predicted"/>
<dbReference type="Proteomes" id="UP001279734">
    <property type="component" value="Unassembled WGS sequence"/>
</dbReference>
<dbReference type="EMBL" id="BSYO01000029">
    <property type="protein sequence ID" value="GMH25589.1"/>
    <property type="molecule type" value="Genomic_DNA"/>
</dbReference>
<evidence type="ECO:0000256" key="2">
    <source>
        <dbReference type="SAM" id="Phobius"/>
    </source>
</evidence>
<evidence type="ECO:0000313" key="4">
    <source>
        <dbReference type="Proteomes" id="UP001279734"/>
    </source>
</evidence>
<keyword evidence="2" id="KW-0812">Transmembrane</keyword>
<keyword evidence="2" id="KW-1133">Transmembrane helix</keyword>
<dbReference type="AlphaFoldDB" id="A0AAD3Y337"/>
<evidence type="ECO:0000313" key="3">
    <source>
        <dbReference type="EMBL" id="GMH25589.1"/>
    </source>
</evidence>